<keyword evidence="2" id="KW-0812">Transmembrane</keyword>
<keyword evidence="2" id="KW-0472">Membrane</keyword>
<protein>
    <submittedName>
        <fullName evidence="3">Pentapeptide repeat-containing protein</fullName>
    </submittedName>
</protein>
<evidence type="ECO:0000313" key="4">
    <source>
        <dbReference type="Proteomes" id="UP000595895"/>
    </source>
</evidence>
<accession>A0A7T7M7Y7</accession>
<evidence type="ECO:0000256" key="1">
    <source>
        <dbReference type="SAM" id="MobiDB-lite"/>
    </source>
</evidence>
<evidence type="ECO:0000256" key="2">
    <source>
        <dbReference type="SAM" id="Phobius"/>
    </source>
</evidence>
<keyword evidence="4" id="KW-1185">Reference proteome</keyword>
<dbReference type="Proteomes" id="UP000595895">
    <property type="component" value="Chromosome"/>
</dbReference>
<dbReference type="RefSeq" id="WP_200274652.1">
    <property type="nucleotide sequence ID" value="NZ_CP066802.1"/>
</dbReference>
<dbReference type="AlphaFoldDB" id="A0A7T7M7Y7"/>
<keyword evidence="2" id="KW-1133">Transmembrane helix</keyword>
<evidence type="ECO:0000313" key="3">
    <source>
        <dbReference type="EMBL" id="QQM66562.1"/>
    </source>
</evidence>
<proteinExistence type="predicted"/>
<gene>
    <name evidence="3" type="ORF">JG540_05380</name>
</gene>
<feature type="transmembrane region" description="Helical" evidence="2">
    <location>
        <begin position="61"/>
        <end position="84"/>
    </location>
</feature>
<organism evidence="3 4">
    <name type="scientific">Actinomyces weissii</name>
    <dbReference type="NCBI Taxonomy" id="675090"/>
    <lineage>
        <taxon>Bacteria</taxon>
        <taxon>Bacillati</taxon>
        <taxon>Actinomycetota</taxon>
        <taxon>Actinomycetes</taxon>
        <taxon>Actinomycetales</taxon>
        <taxon>Actinomycetaceae</taxon>
        <taxon>Actinomyces</taxon>
    </lineage>
</organism>
<name>A0A7T7M7Y7_9ACTO</name>
<feature type="transmembrane region" description="Helical" evidence="2">
    <location>
        <begin position="114"/>
        <end position="132"/>
    </location>
</feature>
<dbReference type="EMBL" id="CP066802">
    <property type="protein sequence ID" value="QQM66562.1"/>
    <property type="molecule type" value="Genomic_DNA"/>
</dbReference>
<sequence length="444" mass="48406">MTQQEQTVRAVQAPQEAPVQKAGQWVRESAQATRTAWAEAWQRGVEEFQPVWRRRPRMSSLGRAVACWMLVAALAFTLLGWLWADPQAGFLGRLVSAWSGSAFVGAAPGLRIMAALLAVLTMCAVALVVGLFRSLVATQQRDADAQLSKAVEQLGSGSAAVRIAAVYALEELANRGGGALRQRVVDLLCGYLRTERGQWQEPAAAPAGGTRRGRTMRRYVCDDGAVESTILHVLARHLRQEREPQAEGSERHQELAETQLWCDCRLDLHGAVLVSPVPFQGASFAADADFTGVVFTGETDFSDAQFLEKVSFERAVFRAPAVFRGTVLHKLADFTGATFTQEAVFSAATFSWFASFKDVTFLDAVAFQQTFLRNSDGFTGAVFNRAMQDEGRVRFALRESNQFQDPTGLPFGARWVRFERGGRSVAPPPPGGTPDANSTAEADG</sequence>
<feature type="compositionally biased region" description="Polar residues" evidence="1">
    <location>
        <begin position="435"/>
        <end position="444"/>
    </location>
</feature>
<dbReference type="Pfam" id="PF13576">
    <property type="entry name" value="Pentapeptide_3"/>
    <property type="match status" value="1"/>
</dbReference>
<dbReference type="Gene3D" id="2.160.20.80">
    <property type="entry name" value="E3 ubiquitin-protein ligase SopA"/>
    <property type="match status" value="1"/>
</dbReference>
<dbReference type="KEGG" id="awe:JG540_05380"/>
<reference evidence="3 4" key="1">
    <citation type="submission" date="2020-12" db="EMBL/GenBank/DDBJ databases">
        <authorList>
            <person name="Zhou J."/>
        </authorList>
    </citation>
    <scope>NUCLEOTIDE SEQUENCE [LARGE SCALE GENOMIC DNA]</scope>
    <source>
        <strain evidence="3 4">CCUG 61299</strain>
    </source>
</reference>
<feature type="region of interest" description="Disordered" evidence="1">
    <location>
        <begin position="420"/>
        <end position="444"/>
    </location>
</feature>
<dbReference type="InterPro" id="IPR001646">
    <property type="entry name" value="5peptide_repeat"/>
</dbReference>